<evidence type="ECO:0000313" key="3">
    <source>
        <dbReference type="Proteomes" id="UP001196565"/>
    </source>
</evidence>
<sequence>MTPFAGFLLGVSGMWILDGAACHLLPGLLREAYQGRAAQTPDQMRRRGSWLIAGGVAGMLVAVVIL</sequence>
<keyword evidence="1" id="KW-0812">Transmembrane</keyword>
<protein>
    <recommendedName>
        <fullName evidence="4">DUF2065 domain-containing protein</fullName>
    </recommendedName>
</protein>
<evidence type="ECO:0000313" key="2">
    <source>
        <dbReference type="EMBL" id="MBW6397621.1"/>
    </source>
</evidence>
<evidence type="ECO:0000256" key="1">
    <source>
        <dbReference type="SAM" id="Phobius"/>
    </source>
</evidence>
<name>A0ABS7A5P4_9PROT</name>
<accession>A0ABS7A5P4</accession>
<gene>
    <name evidence="2" type="ORF">KPL78_07185</name>
</gene>
<dbReference type="Proteomes" id="UP001196565">
    <property type="component" value="Unassembled WGS sequence"/>
</dbReference>
<keyword evidence="1" id="KW-0472">Membrane</keyword>
<feature type="transmembrane region" description="Helical" evidence="1">
    <location>
        <begin position="48"/>
        <end position="65"/>
    </location>
</feature>
<dbReference type="RefSeq" id="WP_219762219.1">
    <property type="nucleotide sequence ID" value="NZ_JAHYBZ010000002.1"/>
</dbReference>
<comment type="caution">
    <text evidence="2">The sequence shown here is derived from an EMBL/GenBank/DDBJ whole genome shotgun (WGS) entry which is preliminary data.</text>
</comment>
<keyword evidence="3" id="KW-1185">Reference proteome</keyword>
<organism evidence="2 3">
    <name type="scientific">Roseomonas alba</name>
    <dbReference type="NCBI Taxonomy" id="2846776"/>
    <lineage>
        <taxon>Bacteria</taxon>
        <taxon>Pseudomonadati</taxon>
        <taxon>Pseudomonadota</taxon>
        <taxon>Alphaproteobacteria</taxon>
        <taxon>Acetobacterales</taxon>
        <taxon>Roseomonadaceae</taxon>
        <taxon>Roseomonas</taxon>
    </lineage>
</organism>
<proteinExistence type="predicted"/>
<dbReference type="EMBL" id="JAHYBZ010000002">
    <property type="protein sequence ID" value="MBW6397621.1"/>
    <property type="molecule type" value="Genomic_DNA"/>
</dbReference>
<reference evidence="2 3" key="1">
    <citation type="submission" date="2021-07" db="EMBL/GenBank/DDBJ databases">
        <authorList>
            <person name="So Y."/>
        </authorList>
    </citation>
    <scope>NUCLEOTIDE SEQUENCE [LARGE SCALE GENOMIC DNA]</scope>
    <source>
        <strain evidence="2 3">HJA6</strain>
    </source>
</reference>
<evidence type="ECO:0008006" key="4">
    <source>
        <dbReference type="Google" id="ProtNLM"/>
    </source>
</evidence>
<feature type="transmembrane region" description="Helical" evidence="1">
    <location>
        <begin position="6"/>
        <end position="28"/>
    </location>
</feature>
<keyword evidence="1" id="KW-1133">Transmembrane helix</keyword>